<evidence type="ECO:0000313" key="12">
    <source>
        <dbReference type="EMBL" id="MQL82925.1"/>
    </source>
</evidence>
<feature type="compositionally biased region" description="Basic residues" evidence="7">
    <location>
        <begin position="1116"/>
        <end position="1125"/>
    </location>
</feature>
<dbReference type="Pfam" id="PF12371">
    <property type="entry name" value="TMEM131_like_N"/>
    <property type="match status" value="1"/>
</dbReference>
<keyword evidence="4" id="KW-0732">Signal</keyword>
<evidence type="ECO:0000313" key="13">
    <source>
        <dbReference type="Proteomes" id="UP000652761"/>
    </source>
</evidence>
<evidence type="ECO:0000259" key="9">
    <source>
        <dbReference type="Pfam" id="PF12371"/>
    </source>
</evidence>
<evidence type="ECO:0000256" key="8">
    <source>
        <dbReference type="SAM" id="Phobius"/>
    </source>
</evidence>
<dbReference type="GO" id="GO:0016020">
    <property type="term" value="C:membrane"/>
    <property type="evidence" value="ECO:0007669"/>
    <property type="project" value="UniProtKB-SubCell"/>
</dbReference>
<keyword evidence="13" id="KW-1185">Reference proteome</keyword>
<feature type="region of interest" description="Disordered" evidence="7">
    <location>
        <begin position="701"/>
        <end position="720"/>
    </location>
</feature>
<dbReference type="PANTHER" id="PTHR22050:SF0">
    <property type="entry name" value="TRANSMEMBRANE PROTEIN 131 HOMOLOG"/>
    <property type="match status" value="1"/>
</dbReference>
<dbReference type="InterPro" id="IPR022113">
    <property type="entry name" value="TMEM131L_N"/>
</dbReference>
<protein>
    <recommendedName>
        <fullName evidence="14">Transmembrane protein</fullName>
    </recommendedName>
</protein>
<evidence type="ECO:0000256" key="7">
    <source>
        <dbReference type="SAM" id="MobiDB-lite"/>
    </source>
</evidence>
<dbReference type="InterPro" id="IPR056001">
    <property type="entry name" value="DUF7579"/>
</dbReference>
<feature type="domain" description="Transmembrane protein 131-like N-terminal" evidence="9">
    <location>
        <begin position="308"/>
        <end position="391"/>
    </location>
</feature>
<feature type="transmembrane region" description="Helical" evidence="8">
    <location>
        <begin position="1064"/>
        <end position="1086"/>
    </location>
</feature>
<dbReference type="Pfam" id="PF24501">
    <property type="entry name" value="Ig_TMEM131L_5"/>
    <property type="match status" value="1"/>
</dbReference>
<dbReference type="Proteomes" id="UP000652761">
    <property type="component" value="Unassembled WGS sequence"/>
</dbReference>
<feature type="region of interest" description="Disordered" evidence="7">
    <location>
        <begin position="1420"/>
        <end position="1442"/>
    </location>
</feature>
<proteinExistence type="inferred from homology"/>
<evidence type="ECO:0000256" key="1">
    <source>
        <dbReference type="ARBA" id="ARBA00004479"/>
    </source>
</evidence>
<gene>
    <name evidence="12" type="ORF">Taro_015396</name>
</gene>
<feature type="compositionally biased region" description="Basic and acidic residues" evidence="7">
    <location>
        <begin position="1143"/>
        <end position="1166"/>
    </location>
</feature>
<feature type="compositionally biased region" description="Low complexity" evidence="7">
    <location>
        <begin position="1227"/>
        <end position="1242"/>
    </location>
</feature>
<dbReference type="PANTHER" id="PTHR22050">
    <property type="entry name" value="RW1 PROTEIN HOMOLOG"/>
    <property type="match status" value="1"/>
</dbReference>
<dbReference type="OrthoDB" id="168404at2759"/>
<keyword evidence="3 8" id="KW-0812">Transmembrane</keyword>
<comment type="similarity">
    <text evidence="2">Belongs to the TMEM131 family.</text>
</comment>
<dbReference type="InterPro" id="IPR039877">
    <property type="entry name" value="TMEM131-like"/>
</dbReference>
<feature type="domain" description="TMEM131L fifth Ig-like" evidence="11">
    <location>
        <begin position="977"/>
        <end position="1042"/>
    </location>
</feature>
<sequence>DFVGSGPFGYHSVPASLSFAIPPLQPPPCLLPTLSPFSLYLSLSNPVCASRLLSVAVVQSGSWRGSPDQRATGGPSPKKAEQRAMVTMASMAPGLPTPTHHLICCQISMHNGFHRVIVLACILFSFTLSWLASAGNCDPVSYAADGLQESLVYDDDATKGCDAYEVDGLTTVYVQKNSQGCNGVSNVFARPDSFCFLTTLSHFLVGSDSCEGSSVENPLQLGNESRPPPDELLDGLEVSCFQVDINGGKDEAFASGKENLHPHDIASCEGAEISGAWMPETNGLDVPVYKTSEEIRSKVPNGSLFPHVNISPPFLDWGITHLYSPSKLFLTVANAHNESILRVYKPFSTNLQYYALEFEQLLLAPGEATSIGFVFLPRWLGSSSAHLVLQTNFGGFVINAKGAAIDSPYRIQSLVGFDVASDGKLSKTLSMFNPLDDVMYIKEVRALVSVSYENRSHTAHVVCQRKPSDQPAADFSMLPNSKKWFTLEHDEFGQSVVGIRPHRMWELRPHATESIMEVSLFTHKKGTFSGAICMTFDSSLHGKHNSVVIPLEGHTHDGIGYHPPSSLISVFLEPALPCKSGSSVFSLFVRNGASYLLRLVKIIEITDSVKLFEAKYVEGLILYPGTVTHVALVLYSSGTNSMEISDGMAPVSLNCKLAVVTNDSVSPQIEFPCEDLVKACQKQESISGSIATEISHVDFGHQHEERQSTNARTGSLGSTGEEPLPIEWSVMKAKWHLRQSWTLAKIEVAPLGLLPYPGRQTEDYWSLILDKWKLIDTLLARFVTDNKVLEWQCIGTRTSGFPATGCGPVALCQDEDSAYLQLIGSLVADMTAVSGLAVIAEARGGAQKASMVMAVWRTQWLMKEGVEGSTVQEVKKARRYATVVFGSLKDDFLQNFYGAYGPQSQNNLSGVEWLTLQGVGGFHSLIMLEGSKPVQKLMFDLDVPTNLNISSKELSSHERSTSAACASLFSKELYAKNAGEFPITVMKVDISGHPCGFNGFLIQNCKAFTLEPGESTRLLISFKPDFSAAVVHGDLELIMATGILVTPIKASLSMNMIKLCGRPVLWMLLTKLFLILLFAALVSVVFCALSHVSSITYENFLVKRNKTTTTINRVGKPSHLHRNSRSARSLKDDHKPEATVIRRSPDCKSGTHDKRMECQGEKDLHHQKNPLFTSSSVGTDMGEVDSSGAAEAHLPGNLTIRVIREKNRRKKRRAGAGLGFATKLEVSSSQSGNSTPSSPLSPGDCTPKQVWPGSPQPSEHPFARGGGLNLVKNQISLAPAEMLGPGTSMDCGASSSLPSDCGQPPLSEKTCSRAILLPSATFPGAGRCSPSVVAPIASTSTSPIAPHARAPGSKLSTEELVITDEVSASGGEYIYNIWGNHFCNHFLQRTREGPSRPADASEGDSQSFFAWDPQTLMMMSSARSVSPNTEQSHDVSYPLQRG</sequence>
<evidence type="ECO:0000259" key="11">
    <source>
        <dbReference type="Pfam" id="PF24501"/>
    </source>
</evidence>
<evidence type="ECO:0000256" key="6">
    <source>
        <dbReference type="ARBA" id="ARBA00023136"/>
    </source>
</evidence>
<comment type="subcellular location">
    <subcellularLocation>
        <location evidence="1">Membrane</location>
        <topology evidence="1">Single-pass type I membrane protein</topology>
    </subcellularLocation>
</comment>
<evidence type="ECO:0000256" key="5">
    <source>
        <dbReference type="ARBA" id="ARBA00022989"/>
    </source>
</evidence>
<feature type="region of interest" description="Disordered" evidence="7">
    <location>
        <begin position="1114"/>
        <end position="1267"/>
    </location>
</feature>
<name>A0A843UHF8_COLES</name>
<comment type="caution">
    <text evidence="12">The sequence shown here is derived from an EMBL/GenBank/DDBJ whole genome shotgun (WGS) entry which is preliminary data.</text>
</comment>
<dbReference type="Pfam" id="PF24474">
    <property type="entry name" value="DUF7579"/>
    <property type="match status" value="1"/>
</dbReference>
<organism evidence="12 13">
    <name type="scientific">Colocasia esculenta</name>
    <name type="common">Wild taro</name>
    <name type="synonym">Arum esculentum</name>
    <dbReference type="NCBI Taxonomy" id="4460"/>
    <lineage>
        <taxon>Eukaryota</taxon>
        <taxon>Viridiplantae</taxon>
        <taxon>Streptophyta</taxon>
        <taxon>Embryophyta</taxon>
        <taxon>Tracheophyta</taxon>
        <taxon>Spermatophyta</taxon>
        <taxon>Magnoliopsida</taxon>
        <taxon>Liliopsida</taxon>
        <taxon>Araceae</taxon>
        <taxon>Aroideae</taxon>
        <taxon>Colocasieae</taxon>
        <taxon>Colocasia</taxon>
    </lineage>
</organism>
<keyword evidence="5 8" id="KW-1133">Transmembrane helix</keyword>
<accession>A0A843UHF8</accession>
<feature type="compositionally biased region" description="Polar residues" evidence="7">
    <location>
        <begin position="708"/>
        <end position="718"/>
    </location>
</feature>
<feature type="non-terminal residue" evidence="12">
    <location>
        <position position="1"/>
    </location>
</feature>
<feature type="domain" description="DUF7579" evidence="10">
    <location>
        <begin position="567"/>
        <end position="684"/>
    </location>
</feature>
<evidence type="ECO:0000256" key="3">
    <source>
        <dbReference type="ARBA" id="ARBA00022692"/>
    </source>
</evidence>
<keyword evidence="6 8" id="KW-0472">Membrane</keyword>
<dbReference type="InterPro" id="IPR055437">
    <property type="entry name" value="TMEM131L_Ig_5"/>
</dbReference>
<dbReference type="EMBL" id="NMUH01000662">
    <property type="protein sequence ID" value="MQL82925.1"/>
    <property type="molecule type" value="Genomic_DNA"/>
</dbReference>
<evidence type="ECO:0000256" key="2">
    <source>
        <dbReference type="ARBA" id="ARBA00006682"/>
    </source>
</evidence>
<evidence type="ECO:0008006" key="14">
    <source>
        <dbReference type="Google" id="ProtNLM"/>
    </source>
</evidence>
<evidence type="ECO:0000259" key="10">
    <source>
        <dbReference type="Pfam" id="PF24474"/>
    </source>
</evidence>
<evidence type="ECO:0000256" key="4">
    <source>
        <dbReference type="ARBA" id="ARBA00022729"/>
    </source>
</evidence>
<feature type="compositionally biased region" description="Polar residues" evidence="7">
    <location>
        <begin position="1420"/>
        <end position="1430"/>
    </location>
</feature>
<reference evidence="12" key="1">
    <citation type="submission" date="2017-07" db="EMBL/GenBank/DDBJ databases">
        <title>Taro Niue Genome Assembly and Annotation.</title>
        <authorList>
            <person name="Atibalentja N."/>
            <person name="Keating K."/>
            <person name="Fields C.J."/>
        </authorList>
    </citation>
    <scope>NUCLEOTIDE SEQUENCE</scope>
    <source>
        <strain evidence="12">Niue_2</strain>
        <tissue evidence="12">Leaf</tissue>
    </source>
</reference>